<evidence type="ECO:0000256" key="1">
    <source>
        <dbReference type="SAM" id="MobiDB-lite"/>
    </source>
</evidence>
<reference evidence="2" key="1">
    <citation type="submission" date="2012-04" db="EMBL/GenBank/DDBJ databases">
        <title>The Genome Sequence of Loa loa.</title>
        <authorList>
            <consortium name="The Broad Institute Genome Sequencing Platform"/>
            <consortium name="Broad Institute Genome Sequencing Center for Infectious Disease"/>
            <person name="Nutman T.B."/>
            <person name="Fink D.L."/>
            <person name="Russ C."/>
            <person name="Young S."/>
            <person name="Zeng Q."/>
            <person name="Gargeya S."/>
            <person name="Alvarado L."/>
            <person name="Berlin A."/>
            <person name="Chapman S.B."/>
            <person name="Chen Z."/>
            <person name="Freedman E."/>
            <person name="Gellesch M."/>
            <person name="Goldberg J."/>
            <person name="Griggs A."/>
            <person name="Gujja S."/>
            <person name="Heilman E.R."/>
            <person name="Heiman D."/>
            <person name="Howarth C."/>
            <person name="Mehta T."/>
            <person name="Neiman D."/>
            <person name="Pearson M."/>
            <person name="Roberts A."/>
            <person name="Saif S."/>
            <person name="Shea T."/>
            <person name="Shenoy N."/>
            <person name="Sisk P."/>
            <person name="Stolte C."/>
            <person name="Sykes S."/>
            <person name="White J."/>
            <person name="Yandava C."/>
            <person name="Haas B."/>
            <person name="Henn M.R."/>
            <person name="Nusbaum C."/>
            <person name="Birren B."/>
        </authorList>
    </citation>
    <scope>NUCLEOTIDE SEQUENCE [LARGE SCALE GENOMIC DNA]</scope>
</reference>
<accession>A0A1S0U599</accession>
<name>A0A1S0U599_LOALO</name>
<dbReference type="KEGG" id="loa:LOAG_03904"/>
<proteinExistence type="predicted"/>
<dbReference type="GeneID" id="9941299"/>
<dbReference type="InParanoid" id="A0A1S0U599"/>
<dbReference type="RefSeq" id="XP_003139489.1">
    <property type="nucleotide sequence ID" value="XM_003139441.1"/>
</dbReference>
<feature type="compositionally biased region" description="Basic residues" evidence="1">
    <location>
        <begin position="66"/>
        <end position="79"/>
    </location>
</feature>
<organism evidence="2">
    <name type="scientific">Loa loa</name>
    <name type="common">Eye worm</name>
    <name type="synonym">Filaria loa</name>
    <dbReference type="NCBI Taxonomy" id="7209"/>
    <lineage>
        <taxon>Eukaryota</taxon>
        <taxon>Metazoa</taxon>
        <taxon>Ecdysozoa</taxon>
        <taxon>Nematoda</taxon>
        <taxon>Chromadorea</taxon>
        <taxon>Rhabditida</taxon>
        <taxon>Spirurina</taxon>
        <taxon>Spiruromorpha</taxon>
        <taxon>Filarioidea</taxon>
        <taxon>Onchocercidae</taxon>
        <taxon>Loa</taxon>
    </lineage>
</organism>
<sequence length="242" mass="28836">MRRNLAKQTNEQRLLRPRLEVKEEEGFDRSDVKKALLESLYEQRKEERRKELEGELRRCGNRIRNRLTQKDQKRNKRNVHRCDYGSKKYKENSKLAERKERGKSEERILKSKNLLRGKEKVNIQETEIKEKGRVRSLEVRNNDTAVVKNREKAKIPEVRIIEQKEKTSEVIPEKANTIIEKVEHKNVKKDLDIETLPSTSDFVRFMSLDYSDDPEDIPRELRHFRALPLVPVPELPWSISNK</sequence>
<dbReference type="CTD" id="9941299"/>
<dbReference type="EMBL" id="JH712204">
    <property type="protein sequence ID" value="EFO24582.1"/>
    <property type="molecule type" value="Genomic_DNA"/>
</dbReference>
<dbReference type="AlphaFoldDB" id="A0A1S0U599"/>
<gene>
    <name evidence="2" type="ORF">LOAG_03904</name>
</gene>
<feature type="region of interest" description="Disordered" evidence="1">
    <location>
        <begin position="66"/>
        <end position="104"/>
    </location>
</feature>
<evidence type="ECO:0000313" key="2">
    <source>
        <dbReference type="EMBL" id="EFO24582.1"/>
    </source>
</evidence>
<feature type="compositionally biased region" description="Basic and acidic residues" evidence="1">
    <location>
        <begin position="80"/>
        <end position="104"/>
    </location>
</feature>
<protein>
    <submittedName>
        <fullName evidence="2">Uncharacterized protein</fullName>
    </submittedName>
</protein>